<gene>
    <name evidence="6" type="ORF">COB13_00930</name>
</gene>
<dbReference type="InterPro" id="IPR036388">
    <property type="entry name" value="WH-like_DNA-bd_sf"/>
</dbReference>
<dbReference type="Gene3D" id="3.40.190.290">
    <property type="match status" value="1"/>
</dbReference>
<dbReference type="InterPro" id="IPR050950">
    <property type="entry name" value="HTH-type_LysR_regulators"/>
</dbReference>
<evidence type="ECO:0000259" key="5">
    <source>
        <dbReference type="PROSITE" id="PS50931"/>
    </source>
</evidence>
<evidence type="ECO:0000256" key="4">
    <source>
        <dbReference type="ARBA" id="ARBA00023163"/>
    </source>
</evidence>
<evidence type="ECO:0000256" key="2">
    <source>
        <dbReference type="ARBA" id="ARBA00023015"/>
    </source>
</evidence>
<dbReference type="Pfam" id="PF00126">
    <property type="entry name" value="HTH_1"/>
    <property type="match status" value="1"/>
</dbReference>
<reference key="1">
    <citation type="submission" date="2017-08" db="EMBL/GenBank/DDBJ databases">
        <title>A dynamic microbial community with high functional redundancy inhabits the cold, oxic subseafloor aquifer.</title>
        <authorList>
            <person name="Tully B.J."/>
            <person name="Wheat C.G."/>
            <person name="Glazer B.T."/>
            <person name="Huber J.A."/>
        </authorList>
    </citation>
    <scope>NUCLEOTIDE SEQUENCE [LARGE SCALE GENOMIC DNA]</scope>
</reference>
<dbReference type="SUPFAM" id="SSF46785">
    <property type="entry name" value="Winged helix' DNA-binding domain"/>
    <property type="match status" value="1"/>
</dbReference>
<dbReference type="FunFam" id="1.10.10.10:FF:000001">
    <property type="entry name" value="LysR family transcriptional regulator"/>
    <property type="match status" value="1"/>
</dbReference>
<proteinExistence type="inferred from homology"/>
<dbReference type="InterPro" id="IPR036390">
    <property type="entry name" value="WH_DNA-bd_sf"/>
</dbReference>
<dbReference type="InterPro" id="IPR005119">
    <property type="entry name" value="LysR_subst-bd"/>
</dbReference>
<dbReference type="PROSITE" id="PS50931">
    <property type="entry name" value="HTH_LYSR"/>
    <property type="match status" value="1"/>
</dbReference>
<accession>A0A2A4ZA04</accession>
<dbReference type="AlphaFoldDB" id="A0A2A4ZA04"/>
<comment type="similarity">
    <text evidence="1">Belongs to the LysR transcriptional regulatory family.</text>
</comment>
<dbReference type="InterPro" id="IPR000847">
    <property type="entry name" value="LysR_HTH_N"/>
</dbReference>
<organism evidence="6">
    <name type="scientific">OCS116 cluster bacterium</name>
    <dbReference type="NCBI Taxonomy" id="2030921"/>
    <lineage>
        <taxon>Bacteria</taxon>
        <taxon>Pseudomonadati</taxon>
        <taxon>Pseudomonadota</taxon>
        <taxon>Alphaproteobacteria</taxon>
        <taxon>OCS116 cluster</taxon>
    </lineage>
</organism>
<evidence type="ECO:0000313" key="6">
    <source>
        <dbReference type="EMBL" id="PCJ03827.1"/>
    </source>
</evidence>
<dbReference type="Pfam" id="PF03466">
    <property type="entry name" value="LysR_substrate"/>
    <property type="match status" value="1"/>
</dbReference>
<feature type="domain" description="HTH lysR-type" evidence="5">
    <location>
        <begin position="14"/>
        <end position="66"/>
    </location>
</feature>
<dbReference type="EMBL" id="NVUS01000001">
    <property type="protein sequence ID" value="PCJ03827.1"/>
    <property type="molecule type" value="Genomic_DNA"/>
</dbReference>
<keyword evidence="4" id="KW-0804">Transcription</keyword>
<evidence type="ECO:0000256" key="1">
    <source>
        <dbReference type="ARBA" id="ARBA00009437"/>
    </source>
</evidence>
<dbReference type="SUPFAM" id="SSF53850">
    <property type="entry name" value="Periplasmic binding protein-like II"/>
    <property type="match status" value="1"/>
</dbReference>
<dbReference type="PANTHER" id="PTHR30419:SF8">
    <property type="entry name" value="NITROGEN ASSIMILATION TRANSCRIPTIONAL ACTIVATOR-RELATED"/>
    <property type="match status" value="1"/>
</dbReference>
<dbReference type="PANTHER" id="PTHR30419">
    <property type="entry name" value="HTH-TYPE TRANSCRIPTIONAL REGULATOR YBHD"/>
    <property type="match status" value="1"/>
</dbReference>
<keyword evidence="2" id="KW-0805">Transcription regulation</keyword>
<protein>
    <submittedName>
        <fullName evidence="6">Transcriptional regulator</fullName>
    </submittedName>
</protein>
<dbReference type="GO" id="GO:0003700">
    <property type="term" value="F:DNA-binding transcription factor activity"/>
    <property type="evidence" value="ECO:0007669"/>
    <property type="project" value="InterPro"/>
</dbReference>
<name>A0A2A4ZA04_9PROT</name>
<keyword evidence="3" id="KW-0238">DNA-binding</keyword>
<dbReference type="Gene3D" id="1.10.10.10">
    <property type="entry name" value="Winged helix-like DNA-binding domain superfamily/Winged helix DNA-binding domain"/>
    <property type="match status" value="1"/>
</dbReference>
<comment type="caution">
    <text evidence="6">The sequence shown here is derived from an EMBL/GenBank/DDBJ whole genome shotgun (WGS) entry which is preliminary data.</text>
</comment>
<reference evidence="6" key="2">
    <citation type="journal article" date="2018" name="ISME J.">
        <title>A dynamic microbial community with high functional redundancy inhabits the cold, oxic subseafloor aquifer.</title>
        <authorList>
            <person name="Tully B.J."/>
            <person name="Wheat C.G."/>
            <person name="Glazer B.T."/>
            <person name="Huber J.A."/>
        </authorList>
    </citation>
    <scope>NUCLEOTIDE SEQUENCE</scope>
    <source>
        <strain evidence="6">NORP83</strain>
    </source>
</reference>
<evidence type="ECO:0000256" key="3">
    <source>
        <dbReference type="ARBA" id="ARBA00023125"/>
    </source>
</evidence>
<dbReference type="GO" id="GO:0005829">
    <property type="term" value="C:cytosol"/>
    <property type="evidence" value="ECO:0007669"/>
    <property type="project" value="TreeGrafter"/>
</dbReference>
<sequence>MKNKSAHVFYSPALRYFVEVAKVGSIRGAARKLNVVSSAVNRQILNLEQQFELQLFDRVGRGIQLSEAGSVLLVHARRALRDFDSALEALDDLSGLKRGVVRVAIVESIADTLMTHVVSKFQQIYPGIQVEITIGSSLQVMQSITDARVHVALGFNAPNHEELTHVKSQELRIGAVVPPDHKLAKQKSCTLLECMEHPMAMPSVDLSIGNILDQAMVGNDLSARTIIKTNSLRFMKSLAMQSGYVAFQTRLGMDAERQAGNLVFIPITEPKLPKDQLVLVTNNTHELSLAPSTFVTYLDEALNHFSQLEA</sequence>
<dbReference type="GO" id="GO:0003677">
    <property type="term" value="F:DNA binding"/>
    <property type="evidence" value="ECO:0007669"/>
    <property type="project" value="UniProtKB-KW"/>
</dbReference>